<dbReference type="AlphaFoldDB" id="A0A8J8NEV7"/>
<evidence type="ECO:0000313" key="2">
    <source>
        <dbReference type="Proteomes" id="UP000785679"/>
    </source>
</evidence>
<dbReference type="EMBL" id="RRYP01018742">
    <property type="protein sequence ID" value="TNV73509.1"/>
    <property type="molecule type" value="Genomic_DNA"/>
</dbReference>
<dbReference type="Proteomes" id="UP000785679">
    <property type="component" value="Unassembled WGS sequence"/>
</dbReference>
<reference evidence="1" key="1">
    <citation type="submission" date="2019-06" db="EMBL/GenBank/DDBJ databases">
        <authorList>
            <person name="Zheng W."/>
        </authorList>
    </citation>
    <scope>NUCLEOTIDE SEQUENCE</scope>
    <source>
        <strain evidence="1">QDHG01</strain>
    </source>
</reference>
<gene>
    <name evidence="1" type="ORF">FGO68_gene3992</name>
</gene>
<name>A0A8J8NEV7_HALGN</name>
<evidence type="ECO:0000313" key="1">
    <source>
        <dbReference type="EMBL" id="TNV73509.1"/>
    </source>
</evidence>
<protein>
    <submittedName>
        <fullName evidence="1">Uncharacterized protein</fullName>
    </submittedName>
</protein>
<proteinExistence type="predicted"/>
<sequence length="430" mass="50065">MGSNKFLKLVPCNHNNLILSQQHFIQGKPLGSQLIIFDSNMRTPKEINYDRNYTVASAHIVDKISISFINGFYKIHGLENQQSQFEFSEKSNIKVQLIKTKSISKTHSLSILYSLASDGAQSLALLNSHLQIEKFRLPLRNYTHAFDIIELRTDRSRHYLKKTLFMDTAQRKKEKERSDWAIVTLKKILYINIVKNNSVIQFNELDKPLSFYGEHIADMKLLAINDDDDDILIINLRSIDQTLKDANRLIVYNRKSDKELAMYVIDCINIYELPELDRIKEVTTSNQEGKRNKLGQKKKYYLLNEIGSATPSKIFERKGDQFDPSNKYPFFIKQSRNVTQSLLIVTCNNYQVEQNNEFIYFKFKTIKLNELNNVWNLTDFQAVFTSYKTVNITQGYQVYGPDQSKTDQMHLASMEIPLKILVPKDELEDE</sequence>
<organism evidence="1 2">
    <name type="scientific">Halteria grandinella</name>
    <dbReference type="NCBI Taxonomy" id="5974"/>
    <lineage>
        <taxon>Eukaryota</taxon>
        <taxon>Sar</taxon>
        <taxon>Alveolata</taxon>
        <taxon>Ciliophora</taxon>
        <taxon>Intramacronucleata</taxon>
        <taxon>Spirotrichea</taxon>
        <taxon>Stichotrichia</taxon>
        <taxon>Sporadotrichida</taxon>
        <taxon>Halteriidae</taxon>
        <taxon>Halteria</taxon>
    </lineage>
</organism>
<keyword evidence="2" id="KW-1185">Reference proteome</keyword>
<accession>A0A8J8NEV7</accession>
<comment type="caution">
    <text evidence="1">The sequence shown here is derived from an EMBL/GenBank/DDBJ whole genome shotgun (WGS) entry which is preliminary data.</text>
</comment>